<comment type="caution">
    <text evidence="11">The sequence shown here is derived from an EMBL/GenBank/DDBJ whole genome shotgun (WGS) entry which is preliminary data.</text>
</comment>
<evidence type="ECO:0000256" key="5">
    <source>
        <dbReference type="ARBA" id="ARBA00022989"/>
    </source>
</evidence>
<dbReference type="Pfam" id="PF02660">
    <property type="entry name" value="G3P_acyltransf"/>
    <property type="match status" value="1"/>
</dbReference>
<evidence type="ECO:0000256" key="2">
    <source>
        <dbReference type="ARBA" id="ARBA00022516"/>
    </source>
</evidence>
<evidence type="ECO:0000256" key="3">
    <source>
        <dbReference type="ARBA" id="ARBA00022679"/>
    </source>
</evidence>
<dbReference type="UniPathway" id="UPA00085"/>
<sequence>MSSIALSLSGIVAILCAYLIGSIPFAVLVSRGMGLQDPRTFGSKNPGATNVLRSGNKSAAILTLCGDAAKGWFAVWLAESVGLPDFIVALCAIAVFLGHLYPVFLGFKGGKGVATALGVLLALQPWLALATVATWLIVAYASRYSSLAAIAAAIFTPLYYLFGGNVAWPFSPLICAAIVVICVIVCFRHKANIARLLVGKESRIGGKKAAGPHRNAH</sequence>
<feature type="transmembrane region" description="Helical" evidence="10">
    <location>
        <begin position="86"/>
        <end position="107"/>
    </location>
</feature>
<keyword evidence="7 10" id="KW-0472">Membrane</keyword>
<keyword evidence="5 10" id="KW-1133">Transmembrane helix</keyword>
<dbReference type="EC" id="2.3.1.275" evidence="10"/>
<keyword evidence="3 10" id="KW-0808">Transferase</keyword>
<dbReference type="GO" id="GO:0005886">
    <property type="term" value="C:plasma membrane"/>
    <property type="evidence" value="ECO:0007669"/>
    <property type="project" value="UniProtKB-SubCell"/>
</dbReference>
<dbReference type="InterPro" id="IPR003811">
    <property type="entry name" value="G3P_acylTferase_PlsY"/>
</dbReference>
<comment type="pathway">
    <text evidence="10">Lipid metabolism; phospholipid metabolism.</text>
</comment>
<evidence type="ECO:0000313" key="12">
    <source>
        <dbReference type="Proteomes" id="UP000253628"/>
    </source>
</evidence>
<evidence type="ECO:0000313" key="11">
    <source>
        <dbReference type="EMBL" id="RBP43098.1"/>
    </source>
</evidence>
<feature type="transmembrane region" description="Helical" evidence="10">
    <location>
        <begin position="113"/>
        <end position="137"/>
    </location>
</feature>
<dbReference type="GO" id="GO:0008654">
    <property type="term" value="P:phospholipid biosynthetic process"/>
    <property type="evidence" value="ECO:0007669"/>
    <property type="project" value="UniProtKB-UniRule"/>
</dbReference>
<dbReference type="PANTHER" id="PTHR30309">
    <property type="entry name" value="INNER MEMBRANE PROTEIN YGIH"/>
    <property type="match status" value="1"/>
</dbReference>
<dbReference type="NCBIfam" id="TIGR00023">
    <property type="entry name" value="glycerol-3-phosphate 1-O-acyltransferase PlsY"/>
    <property type="match status" value="1"/>
</dbReference>
<comment type="catalytic activity">
    <reaction evidence="10">
        <text>an acyl phosphate + sn-glycerol 3-phosphate = a 1-acyl-sn-glycero-3-phosphate + phosphate</text>
        <dbReference type="Rhea" id="RHEA:34075"/>
        <dbReference type="ChEBI" id="CHEBI:43474"/>
        <dbReference type="ChEBI" id="CHEBI:57597"/>
        <dbReference type="ChEBI" id="CHEBI:57970"/>
        <dbReference type="ChEBI" id="CHEBI:59918"/>
        <dbReference type="EC" id="2.3.1.275"/>
    </reaction>
</comment>
<comment type="subunit">
    <text evidence="10">Probably interacts with PlsX.</text>
</comment>
<dbReference type="AlphaFoldDB" id="A0A366HJI9"/>
<dbReference type="RefSeq" id="WP_113931405.1">
    <property type="nucleotide sequence ID" value="NZ_JACCEU010000001.1"/>
</dbReference>
<keyword evidence="9 10" id="KW-1208">Phospholipid metabolism</keyword>
<feature type="transmembrane region" description="Helical" evidence="10">
    <location>
        <begin position="6"/>
        <end position="29"/>
    </location>
</feature>
<name>A0A366HJI9_9BURK</name>
<comment type="function">
    <text evidence="10">Catalyzes the transfer of an acyl group from acyl-phosphate (acyl-PO(4)) to glycerol-3-phosphate (G3P) to form lysophosphatidic acid (LPA). This enzyme utilizes acyl-phosphate as fatty acyl donor, but not acyl-CoA or acyl-ACP.</text>
</comment>
<dbReference type="OrthoDB" id="9777124at2"/>
<keyword evidence="12" id="KW-1185">Reference proteome</keyword>
<feature type="transmembrane region" description="Helical" evidence="10">
    <location>
        <begin position="168"/>
        <end position="187"/>
    </location>
</feature>
<dbReference type="SMART" id="SM01207">
    <property type="entry name" value="G3P_acyltransf"/>
    <property type="match status" value="1"/>
</dbReference>
<keyword evidence="6 10" id="KW-0443">Lipid metabolism</keyword>
<evidence type="ECO:0000256" key="8">
    <source>
        <dbReference type="ARBA" id="ARBA00023209"/>
    </source>
</evidence>
<dbReference type="EMBL" id="QNRQ01000001">
    <property type="protein sequence ID" value="RBP43098.1"/>
    <property type="molecule type" value="Genomic_DNA"/>
</dbReference>
<comment type="subcellular location">
    <subcellularLocation>
        <location evidence="10">Cell membrane</location>
        <topology evidence="10">Multi-pass membrane protein</topology>
    </subcellularLocation>
</comment>
<evidence type="ECO:0000256" key="7">
    <source>
        <dbReference type="ARBA" id="ARBA00023136"/>
    </source>
</evidence>
<evidence type="ECO:0000256" key="1">
    <source>
        <dbReference type="ARBA" id="ARBA00022475"/>
    </source>
</evidence>
<evidence type="ECO:0000256" key="4">
    <source>
        <dbReference type="ARBA" id="ARBA00022692"/>
    </source>
</evidence>
<dbReference type="Proteomes" id="UP000253628">
    <property type="component" value="Unassembled WGS sequence"/>
</dbReference>
<organism evidence="11 12">
    <name type="scientific">Eoetvoesiella caeni</name>
    <dbReference type="NCBI Taxonomy" id="645616"/>
    <lineage>
        <taxon>Bacteria</taxon>
        <taxon>Pseudomonadati</taxon>
        <taxon>Pseudomonadota</taxon>
        <taxon>Betaproteobacteria</taxon>
        <taxon>Burkholderiales</taxon>
        <taxon>Alcaligenaceae</taxon>
        <taxon>Eoetvoesiella</taxon>
    </lineage>
</organism>
<protein>
    <recommendedName>
        <fullName evidence="10">Glycerol-3-phosphate acyltransferase</fullName>
    </recommendedName>
    <alternativeName>
        <fullName evidence="10">Acyl-PO4 G3P acyltransferase</fullName>
    </alternativeName>
    <alternativeName>
        <fullName evidence="10">Acyl-phosphate--glycerol-3-phosphate acyltransferase</fullName>
    </alternativeName>
    <alternativeName>
        <fullName evidence="10">G3P acyltransferase</fullName>
        <shortName evidence="10">GPAT</shortName>
        <ecNumber evidence="10">2.3.1.275</ecNumber>
    </alternativeName>
    <alternativeName>
        <fullName evidence="10">Lysophosphatidic acid synthase</fullName>
        <shortName evidence="10">LPA synthase</shortName>
    </alternativeName>
</protein>
<dbReference type="GO" id="GO:0043772">
    <property type="term" value="F:acyl-phosphate glycerol-3-phosphate acyltransferase activity"/>
    <property type="evidence" value="ECO:0007669"/>
    <property type="project" value="UniProtKB-UniRule"/>
</dbReference>
<evidence type="ECO:0000256" key="10">
    <source>
        <dbReference type="HAMAP-Rule" id="MF_01043"/>
    </source>
</evidence>
<accession>A0A366HJI9</accession>
<proteinExistence type="inferred from homology"/>
<keyword evidence="1 10" id="KW-1003">Cell membrane</keyword>
<dbReference type="PANTHER" id="PTHR30309:SF0">
    <property type="entry name" value="GLYCEROL-3-PHOSPHATE ACYLTRANSFERASE-RELATED"/>
    <property type="match status" value="1"/>
</dbReference>
<keyword evidence="8 10" id="KW-0594">Phospholipid biosynthesis</keyword>
<keyword evidence="11" id="KW-0012">Acyltransferase</keyword>
<reference evidence="11 12" key="1">
    <citation type="submission" date="2018-06" db="EMBL/GenBank/DDBJ databases">
        <title>Genomic Encyclopedia of Type Strains, Phase IV (KMG-IV): sequencing the most valuable type-strain genomes for metagenomic binning, comparative biology and taxonomic classification.</title>
        <authorList>
            <person name="Goeker M."/>
        </authorList>
    </citation>
    <scope>NUCLEOTIDE SEQUENCE [LARGE SCALE GENOMIC DNA]</scope>
    <source>
        <strain evidence="11 12">DSM 25520</strain>
    </source>
</reference>
<comment type="similarity">
    <text evidence="10">Belongs to the PlsY family.</text>
</comment>
<evidence type="ECO:0000256" key="9">
    <source>
        <dbReference type="ARBA" id="ARBA00023264"/>
    </source>
</evidence>
<gene>
    <name evidence="10" type="primary">plsY</name>
    <name evidence="11" type="ORF">DFR37_101223</name>
</gene>
<keyword evidence="2 10" id="KW-0444">Lipid biosynthesis</keyword>
<keyword evidence="4 10" id="KW-0812">Transmembrane</keyword>
<evidence type="ECO:0000256" key="6">
    <source>
        <dbReference type="ARBA" id="ARBA00023098"/>
    </source>
</evidence>
<dbReference type="HAMAP" id="MF_01043">
    <property type="entry name" value="PlsY"/>
    <property type="match status" value="1"/>
</dbReference>